<evidence type="ECO:0000313" key="2">
    <source>
        <dbReference type="Proteomes" id="UP001470230"/>
    </source>
</evidence>
<evidence type="ECO:0000313" key="1">
    <source>
        <dbReference type="EMBL" id="KAK8875430.1"/>
    </source>
</evidence>
<gene>
    <name evidence="1" type="ORF">M9Y10_005595</name>
</gene>
<dbReference type="EMBL" id="JAPFFF010000012">
    <property type="protein sequence ID" value="KAK8875430.1"/>
    <property type="molecule type" value="Genomic_DNA"/>
</dbReference>
<keyword evidence="2" id="KW-1185">Reference proteome</keyword>
<dbReference type="Gene3D" id="1.25.10.10">
    <property type="entry name" value="Leucine-rich Repeat Variant"/>
    <property type="match status" value="1"/>
</dbReference>
<dbReference type="SUPFAM" id="SSF48371">
    <property type="entry name" value="ARM repeat"/>
    <property type="match status" value="1"/>
</dbReference>
<comment type="caution">
    <text evidence="1">The sequence shown here is derived from an EMBL/GenBank/DDBJ whole genome shotgun (WGS) entry which is preliminary data.</text>
</comment>
<reference evidence="1 2" key="1">
    <citation type="submission" date="2024-04" db="EMBL/GenBank/DDBJ databases">
        <title>Tritrichomonas musculus Genome.</title>
        <authorList>
            <person name="Alves-Ferreira E."/>
            <person name="Grigg M."/>
            <person name="Lorenzi H."/>
            <person name="Galac M."/>
        </authorList>
    </citation>
    <scope>NUCLEOTIDE SEQUENCE [LARGE SCALE GENOMIC DNA]</scope>
    <source>
        <strain evidence="1 2">EAF2021</strain>
    </source>
</reference>
<dbReference type="Proteomes" id="UP001470230">
    <property type="component" value="Unassembled WGS sequence"/>
</dbReference>
<organism evidence="1 2">
    <name type="scientific">Tritrichomonas musculus</name>
    <dbReference type="NCBI Taxonomy" id="1915356"/>
    <lineage>
        <taxon>Eukaryota</taxon>
        <taxon>Metamonada</taxon>
        <taxon>Parabasalia</taxon>
        <taxon>Tritrichomonadida</taxon>
        <taxon>Tritrichomonadidae</taxon>
        <taxon>Tritrichomonas</taxon>
    </lineage>
</organism>
<proteinExistence type="predicted"/>
<sequence>MFTSGYIDPRFTSDINNTGRVHFLSQDHSSDMTSFLETNDEQEKDFTIDQNEKKYFEDLFRNIFEEMSNKTFPIEPIHILISSMESRYIICYLLYIEKRLIIKLNEDLPFLNNEQKSYIFKIFKILMKYFKDTTEYLIENNLLTNICNVLIDETVLDINKIAPIECIHYYASRGKDNAAKIFNKISVEHDGITERTAPIDCMIKLISIQNLQNDDVLKDIRKSNGFTLLGDDATMQLRLLIMKFFNAILTFDNFPYGKGKEIVDHIIDCTFTYSERSIEFLDCAIYGCSLAVNNNNTEKNFSNAMQTKGGIINFINILDSDKNLDSILINILLCFKSLVEKNLIDPKKLLNINIIEHLIPHIKNDKKYVLCENAIQTLSSFLIAEPNEYTQCIIKTDIPSILFNHLSMSNYYVKVASLSCWCEILKNTTVVQIQMFITSFPQILEVSCSLMMSEISDDVFQLIFEMAKLLVNAYIVGGRKDEMKSIIFNNDIPSMIDSFLESSSSSFQFSIAEELKRLILCDEGNSNE</sequence>
<protein>
    <submittedName>
        <fullName evidence="1">Uncharacterized protein</fullName>
    </submittedName>
</protein>
<dbReference type="InterPro" id="IPR011989">
    <property type="entry name" value="ARM-like"/>
</dbReference>
<accession>A0ABR2JCM1</accession>
<name>A0ABR2JCM1_9EUKA</name>
<dbReference type="InterPro" id="IPR016024">
    <property type="entry name" value="ARM-type_fold"/>
</dbReference>